<comment type="catalytic activity">
    <reaction evidence="8 10">
        <text>a 1-acyl-sn-glycero-3-phosphocholine + H2O = sn-glycerol 3-phosphocholine + a fatty acid + H(+)</text>
        <dbReference type="Rhea" id="RHEA:15177"/>
        <dbReference type="ChEBI" id="CHEBI:15377"/>
        <dbReference type="ChEBI" id="CHEBI:15378"/>
        <dbReference type="ChEBI" id="CHEBI:16870"/>
        <dbReference type="ChEBI" id="CHEBI:28868"/>
        <dbReference type="ChEBI" id="CHEBI:58168"/>
        <dbReference type="EC" id="3.1.1.5"/>
    </reaction>
</comment>
<dbReference type="PANTHER" id="PTHR10728:SF33">
    <property type="entry name" value="LYSOPHOSPHOLIPASE 1-RELATED"/>
    <property type="match status" value="1"/>
</dbReference>
<dbReference type="PROSITE" id="PS51210">
    <property type="entry name" value="PLA2C"/>
    <property type="match status" value="1"/>
</dbReference>
<organism evidence="13 14">
    <name type="scientific">Dendryphion nanum</name>
    <dbReference type="NCBI Taxonomy" id="256645"/>
    <lineage>
        <taxon>Eukaryota</taxon>
        <taxon>Fungi</taxon>
        <taxon>Dikarya</taxon>
        <taxon>Ascomycota</taxon>
        <taxon>Pezizomycotina</taxon>
        <taxon>Dothideomycetes</taxon>
        <taxon>Pleosporomycetidae</taxon>
        <taxon>Pleosporales</taxon>
        <taxon>Torulaceae</taxon>
        <taxon>Dendryphion</taxon>
    </lineage>
</organism>
<name>A0A9P9CYP7_9PLEO</name>
<evidence type="ECO:0000313" key="14">
    <source>
        <dbReference type="Proteomes" id="UP000700596"/>
    </source>
</evidence>
<dbReference type="SUPFAM" id="SSF52151">
    <property type="entry name" value="FabD/lysophospholipase-like"/>
    <property type="match status" value="1"/>
</dbReference>
<keyword evidence="4 9" id="KW-0378">Hydrolase</keyword>
<accession>A0A9P9CYP7</accession>
<keyword evidence="14" id="KW-1185">Reference proteome</keyword>
<feature type="non-terminal residue" evidence="13">
    <location>
        <position position="594"/>
    </location>
</feature>
<comment type="caution">
    <text evidence="13">The sequence shown here is derived from an EMBL/GenBank/DDBJ whole genome shotgun (WGS) entry which is preliminary data.</text>
</comment>
<dbReference type="EC" id="3.1.1.5" evidence="2 10"/>
<keyword evidence="3" id="KW-0732">Signal</keyword>
<dbReference type="Proteomes" id="UP000700596">
    <property type="component" value="Unassembled WGS sequence"/>
</dbReference>
<evidence type="ECO:0000313" key="13">
    <source>
        <dbReference type="EMBL" id="KAH7110130.1"/>
    </source>
</evidence>
<keyword evidence="6 9" id="KW-0443">Lipid metabolism</keyword>
<feature type="domain" description="PLA2c" evidence="12">
    <location>
        <begin position="8"/>
        <end position="553"/>
    </location>
</feature>
<evidence type="ECO:0000256" key="10">
    <source>
        <dbReference type="RuleBase" id="RU362103"/>
    </source>
</evidence>
<keyword evidence="11" id="KW-0472">Membrane</keyword>
<proteinExistence type="inferred from homology"/>
<evidence type="ECO:0000256" key="3">
    <source>
        <dbReference type="ARBA" id="ARBA00022729"/>
    </source>
</evidence>
<protein>
    <recommendedName>
        <fullName evidence="2 10">Lysophospholipase</fullName>
        <ecNumber evidence="2 10">3.1.1.5</ecNumber>
    </recommendedName>
</protein>
<dbReference type="GO" id="GO:0004623">
    <property type="term" value="F:phospholipase A2 activity"/>
    <property type="evidence" value="ECO:0007669"/>
    <property type="project" value="TreeGrafter"/>
</dbReference>
<keyword evidence="5 9" id="KW-0442">Lipid degradation</keyword>
<dbReference type="GO" id="GO:0005829">
    <property type="term" value="C:cytosol"/>
    <property type="evidence" value="ECO:0007669"/>
    <property type="project" value="TreeGrafter"/>
</dbReference>
<dbReference type="FunFam" id="3.40.1090.10:FF:000010">
    <property type="entry name" value="Lysophospholipase"/>
    <property type="match status" value="1"/>
</dbReference>
<dbReference type="OrthoDB" id="4084751at2759"/>
<reference evidence="13" key="1">
    <citation type="journal article" date="2021" name="Nat. Commun.">
        <title>Genetic determinants of endophytism in the Arabidopsis root mycobiome.</title>
        <authorList>
            <person name="Mesny F."/>
            <person name="Miyauchi S."/>
            <person name="Thiergart T."/>
            <person name="Pickel B."/>
            <person name="Atanasova L."/>
            <person name="Karlsson M."/>
            <person name="Huettel B."/>
            <person name="Barry K.W."/>
            <person name="Haridas S."/>
            <person name="Chen C."/>
            <person name="Bauer D."/>
            <person name="Andreopoulos W."/>
            <person name="Pangilinan J."/>
            <person name="LaButti K."/>
            <person name="Riley R."/>
            <person name="Lipzen A."/>
            <person name="Clum A."/>
            <person name="Drula E."/>
            <person name="Henrissat B."/>
            <person name="Kohler A."/>
            <person name="Grigoriev I.V."/>
            <person name="Martin F.M."/>
            <person name="Hacquard S."/>
        </authorList>
    </citation>
    <scope>NUCLEOTIDE SEQUENCE</scope>
    <source>
        <strain evidence="13">MPI-CAGE-CH-0243</strain>
    </source>
</reference>
<keyword evidence="7" id="KW-0325">Glycoprotein</keyword>
<dbReference type="GO" id="GO:0046475">
    <property type="term" value="P:glycerophospholipid catabolic process"/>
    <property type="evidence" value="ECO:0007669"/>
    <property type="project" value="TreeGrafter"/>
</dbReference>
<evidence type="ECO:0000256" key="7">
    <source>
        <dbReference type="ARBA" id="ARBA00023180"/>
    </source>
</evidence>
<dbReference type="GO" id="GO:0004622">
    <property type="term" value="F:phosphatidylcholine lysophospholipase activity"/>
    <property type="evidence" value="ECO:0007669"/>
    <property type="project" value="UniProtKB-EC"/>
</dbReference>
<gene>
    <name evidence="13" type="ORF">B0J11DRAFT_448530</name>
</gene>
<evidence type="ECO:0000256" key="4">
    <source>
        <dbReference type="ARBA" id="ARBA00022801"/>
    </source>
</evidence>
<sequence length="594" mass="64016">GYAPYAVQCPNPRPTIRKSTSISPEETSWLEKRRNNTIWAISDFLSRANITGFDTNSYLEKITHNTTVLPNIAIAVSGGGWRALMNGAGAVAAFDNRTTNSTSVGQVGGLLQAATYLAGLSGGSWLVGSLYLPQLTSVQELYRMDPNALTSLWQFDNSIIKGPATLSATKYYDQIVDEVENKENAGFNTTITDLWGRGLSFQLFNASDGGPNYTFSSLAQNSVFQSAQVPLPIVVAIERPPNQLLILANSSIYEINPWEIGTFDPPTSAFAPLQYVGSNFVDGVVSKDNSCVSGFDNIGFVVGTSSSLFNQAYLQINGTNAPKRLVDFVSGKLADVGNKNSDVSDWVNPFYQLNAQENTNADSQILPLVDGGEDLQNIPLHPLLQPSRRVDVIFAVDSSADTASPGAYWPNGTSLVATYQRSLLKSGHEAPFPAIPDQNTFVNLGLNAKPTFFGCDVNNLTQVTPLIVYIPNSPYTYDSNISTFQMETNDTQRNSIIQNGYNVATRGNATMDREWPACIGCAMLARSFWRTGTQAPSVCVGCFARYCWNGTTNATAPSPYVPTHAVKTSGCAKGAGIAVAFVLVSVASVLLMLP</sequence>
<evidence type="ECO:0000256" key="11">
    <source>
        <dbReference type="SAM" id="Phobius"/>
    </source>
</evidence>
<evidence type="ECO:0000256" key="9">
    <source>
        <dbReference type="PROSITE-ProRule" id="PRU00555"/>
    </source>
</evidence>
<evidence type="ECO:0000256" key="6">
    <source>
        <dbReference type="ARBA" id="ARBA00023098"/>
    </source>
</evidence>
<evidence type="ECO:0000259" key="12">
    <source>
        <dbReference type="PROSITE" id="PS51210"/>
    </source>
</evidence>
<feature type="transmembrane region" description="Helical" evidence="11">
    <location>
        <begin position="574"/>
        <end position="593"/>
    </location>
</feature>
<evidence type="ECO:0000256" key="2">
    <source>
        <dbReference type="ARBA" id="ARBA00013274"/>
    </source>
</evidence>
<dbReference type="AlphaFoldDB" id="A0A9P9CYP7"/>
<dbReference type="GO" id="GO:0005783">
    <property type="term" value="C:endoplasmic reticulum"/>
    <property type="evidence" value="ECO:0007669"/>
    <property type="project" value="TreeGrafter"/>
</dbReference>
<dbReference type="Gene3D" id="3.40.1090.10">
    <property type="entry name" value="Cytosolic phospholipase A2 catalytic domain"/>
    <property type="match status" value="1"/>
</dbReference>
<evidence type="ECO:0000256" key="5">
    <source>
        <dbReference type="ARBA" id="ARBA00022963"/>
    </source>
</evidence>
<dbReference type="EMBL" id="JAGMWT010000029">
    <property type="protein sequence ID" value="KAH7110130.1"/>
    <property type="molecule type" value="Genomic_DNA"/>
</dbReference>
<keyword evidence="11" id="KW-1133">Transmembrane helix</keyword>
<comment type="similarity">
    <text evidence="1 10">Belongs to the lysophospholipase family.</text>
</comment>
<dbReference type="InterPro" id="IPR002642">
    <property type="entry name" value="LysoPLipase_cat_dom"/>
</dbReference>
<dbReference type="SMART" id="SM00022">
    <property type="entry name" value="PLAc"/>
    <property type="match status" value="1"/>
</dbReference>
<dbReference type="Pfam" id="PF01735">
    <property type="entry name" value="PLA2_B"/>
    <property type="match status" value="1"/>
</dbReference>
<evidence type="ECO:0000256" key="8">
    <source>
        <dbReference type="ARBA" id="ARBA00049531"/>
    </source>
</evidence>
<dbReference type="InterPro" id="IPR016035">
    <property type="entry name" value="Acyl_Trfase/lysoPLipase"/>
</dbReference>
<keyword evidence="11" id="KW-0812">Transmembrane</keyword>
<dbReference type="PANTHER" id="PTHR10728">
    <property type="entry name" value="CYTOSOLIC PHOSPHOLIPASE A2"/>
    <property type="match status" value="1"/>
</dbReference>
<evidence type="ECO:0000256" key="1">
    <source>
        <dbReference type="ARBA" id="ARBA00008780"/>
    </source>
</evidence>